<keyword evidence="2" id="KW-1185">Reference proteome</keyword>
<proteinExistence type="predicted"/>
<accession>A0A4R0P759</accession>
<dbReference type="Proteomes" id="UP000291485">
    <property type="component" value="Unassembled WGS sequence"/>
</dbReference>
<organism evidence="1 2">
    <name type="scientific">Pedobacter frigidisoli</name>
    <dbReference type="NCBI Taxonomy" id="2530455"/>
    <lineage>
        <taxon>Bacteria</taxon>
        <taxon>Pseudomonadati</taxon>
        <taxon>Bacteroidota</taxon>
        <taxon>Sphingobacteriia</taxon>
        <taxon>Sphingobacteriales</taxon>
        <taxon>Sphingobacteriaceae</taxon>
        <taxon>Pedobacter</taxon>
    </lineage>
</organism>
<name>A0A4R0P759_9SPHI</name>
<dbReference type="InterPro" id="IPR024079">
    <property type="entry name" value="MetalloPept_cat_dom_sf"/>
</dbReference>
<reference evidence="1 2" key="1">
    <citation type="submission" date="2019-02" db="EMBL/GenBank/DDBJ databases">
        <title>Pedobacter sp. RP-3-11 sp. nov., isolated from Arctic soil.</title>
        <authorList>
            <person name="Dahal R.H."/>
        </authorList>
    </citation>
    <scope>NUCLEOTIDE SEQUENCE [LARGE SCALE GENOMIC DNA]</scope>
    <source>
        <strain evidence="1 2">RP-3-11</strain>
    </source>
</reference>
<dbReference type="EMBL" id="SJSN01000001">
    <property type="protein sequence ID" value="TCD12811.1"/>
    <property type="molecule type" value="Genomic_DNA"/>
</dbReference>
<protein>
    <recommendedName>
        <fullName evidence="3">Metallo-peptidase family M12B Reprolysin-like</fullName>
    </recommendedName>
</protein>
<evidence type="ECO:0000313" key="1">
    <source>
        <dbReference type="EMBL" id="TCD12811.1"/>
    </source>
</evidence>
<evidence type="ECO:0008006" key="3">
    <source>
        <dbReference type="Google" id="ProtNLM"/>
    </source>
</evidence>
<comment type="caution">
    <text evidence="1">The sequence shown here is derived from an EMBL/GenBank/DDBJ whole genome shotgun (WGS) entry which is preliminary data.</text>
</comment>
<dbReference type="Gene3D" id="3.40.390.10">
    <property type="entry name" value="Collagenase (Catalytic Domain)"/>
    <property type="match status" value="1"/>
</dbReference>
<dbReference type="OrthoDB" id="3965347at2"/>
<sequence>MLVETMQSSHAAAWFNVQNGNTGDAQFYFYSNAKNDTKALLGSSFDDSKYIYLVYVDAAGTTGAGAAGLTAMPENDLKGLTSQMTEPIPRWVGGAGHELGHAFGLPHPTNENPQALMWTGYTIYPSCILQDNDKAILNASKFFY</sequence>
<gene>
    <name evidence="1" type="ORF">EZ449_01835</name>
</gene>
<evidence type="ECO:0000313" key="2">
    <source>
        <dbReference type="Proteomes" id="UP000291485"/>
    </source>
</evidence>
<dbReference type="SUPFAM" id="SSF55486">
    <property type="entry name" value="Metalloproteases ('zincins'), catalytic domain"/>
    <property type="match status" value="1"/>
</dbReference>
<dbReference type="GO" id="GO:0008237">
    <property type="term" value="F:metallopeptidase activity"/>
    <property type="evidence" value="ECO:0007669"/>
    <property type="project" value="InterPro"/>
</dbReference>
<dbReference type="AlphaFoldDB" id="A0A4R0P759"/>